<dbReference type="InterPro" id="IPR046947">
    <property type="entry name" value="LytR-like"/>
</dbReference>
<feature type="domain" description="HTH LytTR-type" evidence="1">
    <location>
        <begin position="17"/>
        <end position="118"/>
    </location>
</feature>
<dbReference type="STRING" id="391587.KAOT1_03322"/>
<dbReference type="Gene3D" id="2.40.50.1020">
    <property type="entry name" value="LytTr DNA-binding domain"/>
    <property type="match status" value="1"/>
</dbReference>
<dbReference type="PANTHER" id="PTHR37299:SF1">
    <property type="entry name" value="STAGE 0 SPORULATION PROTEIN A HOMOLOG"/>
    <property type="match status" value="1"/>
</dbReference>
<proteinExistence type="predicted"/>
<organism evidence="2 3">
    <name type="scientific">Kordia algicida OT-1</name>
    <dbReference type="NCBI Taxonomy" id="391587"/>
    <lineage>
        <taxon>Bacteria</taxon>
        <taxon>Pseudomonadati</taxon>
        <taxon>Bacteroidota</taxon>
        <taxon>Flavobacteriia</taxon>
        <taxon>Flavobacteriales</taxon>
        <taxon>Flavobacteriaceae</taxon>
        <taxon>Kordia</taxon>
    </lineage>
</organism>
<dbReference type="AlphaFoldDB" id="A9DVD6"/>
<dbReference type="eggNOG" id="COG3279">
    <property type="taxonomic scope" value="Bacteria"/>
</dbReference>
<accession>A9DVD6</accession>
<evidence type="ECO:0000313" key="3">
    <source>
        <dbReference type="Proteomes" id="UP000002945"/>
    </source>
</evidence>
<dbReference type="InterPro" id="IPR007492">
    <property type="entry name" value="LytTR_DNA-bd_dom"/>
</dbReference>
<reference evidence="2 3" key="1">
    <citation type="journal article" date="2011" name="J. Bacteriol.">
        <title>Genome sequence of the algicidal bacterium Kordia algicida OT-1.</title>
        <authorList>
            <person name="Lee H.S."/>
            <person name="Kang S.G."/>
            <person name="Kwon K.K."/>
            <person name="Lee J.H."/>
            <person name="Kim S.J."/>
        </authorList>
    </citation>
    <scope>NUCLEOTIDE SEQUENCE [LARGE SCALE GENOMIC DNA]</scope>
    <source>
        <strain evidence="2 3">OT-1</strain>
    </source>
</reference>
<dbReference type="GO" id="GO:0003677">
    <property type="term" value="F:DNA binding"/>
    <property type="evidence" value="ECO:0007669"/>
    <property type="project" value="InterPro"/>
</dbReference>
<gene>
    <name evidence="2" type="ORF">KAOT1_03322</name>
</gene>
<evidence type="ECO:0000313" key="2">
    <source>
        <dbReference type="EMBL" id="EDP96407.1"/>
    </source>
</evidence>
<comment type="caution">
    <text evidence="2">The sequence shown here is derived from an EMBL/GenBank/DDBJ whole genome shotgun (WGS) entry which is preliminary data.</text>
</comment>
<dbReference type="PANTHER" id="PTHR37299">
    <property type="entry name" value="TRANSCRIPTIONAL REGULATOR-RELATED"/>
    <property type="match status" value="1"/>
</dbReference>
<dbReference type="PROSITE" id="PS50930">
    <property type="entry name" value="HTH_LYTTR"/>
    <property type="match status" value="1"/>
</dbReference>
<dbReference type="SMART" id="SM00850">
    <property type="entry name" value="LytTR"/>
    <property type="match status" value="1"/>
</dbReference>
<dbReference type="Pfam" id="PF04397">
    <property type="entry name" value="LytTR"/>
    <property type="match status" value="1"/>
</dbReference>
<sequence length="118" mass="13858">MTLGFSTNKDNNQLKILAIPSTNKIDLIDVKSILYFEADGKYTNVHLIDRKILSSRNLGAYEDYLKNNPFLRIHNKYIVNVEMIKEIRLDTYICILKNDIELIISSRKMKVVKKFFKM</sequence>
<dbReference type="Proteomes" id="UP000002945">
    <property type="component" value="Unassembled WGS sequence"/>
</dbReference>
<dbReference type="HOGENOM" id="CLU_2095217_0_0_10"/>
<dbReference type="EMBL" id="ABIB01000004">
    <property type="protein sequence ID" value="EDP96407.1"/>
    <property type="molecule type" value="Genomic_DNA"/>
</dbReference>
<protein>
    <recommendedName>
        <fullName evidence="1">HTH LytTR-type domain-containing protein</fullName>
    </recommendedName>
</protein>
<name>A9DVD6_9FLAO</name>
<evidence type="ECO:0000259" key="1">
    <source>
        <dbReference type="PROSITE" id="PS50930"/>
    </source>
</evidence>
<keyword evidence="3" id="KW-1185">Reference proteome</keyword>
<dbReference type="GO" id="GO:0000156">
    <property type="term" value="F:phosphorelay response regulator activity"/>
    <property type="evidence" value="ECO:0007669"/>
    <property type="project" value="InterPro"/>
</dbReference>